<evidence type="ECO:0000256" key="4">
    <source>
        <dbReference type="ARBA" id="ARBA00022927"/>
    </source>
</evidence>
<keyword evidence="3 10" id="KW-0812">Transmembrane</keyword>
<protein>
    <recommendedName>
        <fullName evidence="11">t-SNARE coiled-coil homology domain-containing protein</fullName>
    </recommendedName>
</protein>
<evidence type="ECO:0000256" key="10">
    <source>
        <dbReference type="SAM" id="Phobius"/>
    </source>
</evidence>
<dbReference type="CDD" id="cd15853">
    <property type="entry name" value="SNARE_Bet1"/>
    <property type="match status" value="1"/>
</dbReference>
<dbReference type="PANTHER" id="PTHR12791">
    <property type="entry name" value="GOLGI SNARE BET1-RELATED"/>
    <property type="match status" value="1"/>
</dbReference>
<dbReference type="OrthoDB" id="261831at2759"/>
<reference evidence="12 13" key="1">
    <citation type="submission" date="2017-10" db="EMBL/GenBank/DDBJ databases">
        <title>Development of genomic resources for the powdery mildew, Erysiphe pulchra.</title>
        <authorList>
            <person name="Wadl P.A."/>
            <person name="Mack B.M."/>
            <person name="Moore G."/>
            <person name="Beltz S.B."/>
        </authorList>
    </citation>
    <scope>NUCLEOTIDE SEQUENCE [LARGE SCALE GENOMIC DNA]</scope>
    <source>
        <strain evidence="12">Cflorida</strain>
    </source>
</reference>
<keyword evidence="6" id="KW-0333">Golgi apparatus</keyword>
<evidence type="ECO:0000256" key="2">
    <source>
        <dbReference type="ARBA" id="ARBA00022448"/>
    </source>
</evidence>
<dbReference type="FunFam" id="1.20.5.110:FF:000057">
    <property type="entry name" value="SNARE complex subunit (Bet1), putative"/>
    <property type="match status" value="1"/>
</dbReference>
<dbReference type="PROSITE" id="PS50192">
    <property type="entry name" value="T_SNARE"/>
    <property type="match status" value="1"/>
</dbReference>
<evidence type="ECO:0000256" key="7">
    <source>
        <dbReference type="ARBA" id="ARBA00023136"/>
    </source>
</evidence>
<name>A0A2S4PVJ2_9PEZI</name>
<evidence type="ECO:0000313" key="12">
    <source>
        <dbReference type="EMBL" id="POS86017.1"/>
    </source>
</evidence>
<dbReference type="Gene3D" id="1.20.5.110">
    <property type="match status" value="1"/>
</dbReference>
<dbReference type="InterPro" id="IPR000727">
    <property type="entry name" value="T_SNARE_dom"/>
</dbReference>
<accession>A0A2S4PVJ2</accession>
<feature type="compositionally biased region" description="Polar residues" evidence="9">
    <location>
        <begin position="1"/>
        <end position="11"/>
    </location>
</feature>
<feature type="domain" description="T-SNARE coiled-coil homology" evidence="11">
    <location>
        <begin position="98"/>
        <end position="160"/>
    </location>
</feature>
<organism evidence="12 13">
    <name type="scientific">Erysiphe pulchra</name>
    <dbReference type="NCBI Taxonomy" id="225359"/>
    <lineage>
        <taxon>Eukaryota</taxon>
        <taxon>Fungi</taxon>
        <taxon>Dikarya</taxon>
        <taxon>Ascomycota</taxon>
        <taxon>Pezizomycotina</taxon>
        <taxon>Leotiomycetes</taxon>
        <taxon>Erysiphales</taxon>
        <taxon>Erysiphaceae</taxon>
        <taxon>Erysiphe</taxon>
    </lineage>
</organism>
<dbReference type="GO" id="GO:0015031">
    <property type="term" value="P:protein transport"/>
    <property type="evidence" value="ECO:0007669"/>
    <property type="project" value="UniProtKB-KW"/>
</dbReference>
<dbReference type="GO" id="GO:0000139">
    <property type="term" value="C:Golgi membrane"/>
    <property type="evidence" value="ECO:0007669"/>
    <property type="project" value="UniProtKB-SubCell"/>
</dbReference>
<keyword evidence="4" id="KW-0653">Protein transport</keyword>
<proteinExistence type="predicted"/>
<keyword evidence="13" id="KW-1185">Reference proteome</keyword>
<keyword evidence="5 10" id="KW-1133">Transmembrane helix</keyword>
<dbReference type="Proteomes" id="UP000237438">
    <property type="component" value="Unassembled WGS sequence"/>
</dbReference>
<feature type="region of interest" description="Disordered" evidence="9">
    <location>
        <begin position="1"/>
        <end position="47"/>
    </location>
</feature>
<evidence type="ECO:0000256" key="3">
    <source>
        <dbReference type="ARBA" id="ARBA00022692"/>
    </source>
</evidence>
<dbReference type="InterPro" id="IPR039899">
    <property type="entry name" value="BET1_SNARE"/>
</dbReference>
<sequence length="188" mass="21124">MSSRFGNSGLYQRSDPRNALFENYQPSSGLPDKKARKSPIPPGGYGVDAQYGMKDKYDFGYKGNKANTWSEGENRASLHGFRAATPNQRGQYSNAILSSLESQNDSEVEGILGKVRLLKSMTVAIGDEIRESSALADMMNERFEGTRVRLQGTMSRMLVMAQKTGVGWKVWLAFFVAVILLFWWVRFF</sequence>
<dbReference type="AlphaFoldDB" id="A0A2S4PVJ2"/>
<comment type="subcellular location">
    <subcellularLocation>
        <location evidence="8">Endomembrane system</location>
        <topology evidence="8">Single-pass type IV membrane protein</topology>
    </subcellularLocation>
    <subcellularLocation>
        <location evidence="1">Golgi apparatus membrane</location>
    </subcellularLocation>
</comment>
<dbReference type="SUPFAM" id="SSF58038">
    <property type="entry name" value="SNARE fusion complex"/>
    <property type="match status" value="1"/>
</dbReference>
<dbReference type="STRING" id="225359.A0A2S4PVJ2"/>
<feature type="transmembrane region" description="Helical" evidence="10">
    <location>
        <begin position="166"/>
        <end position="185"/>
    </location>
</feature>
<evidence type="ECO:0000313" key="13">
    <source>
        <dbReference type="Proteomes" id="UP000237438"/>
    </source>
</evidence>
<evidence type="ECO:0000256" key="9">
    <source>
        <dbReference type="SAM" id="MobiDB-lite"/>
    </source>
</evidence>
<keyword evidence="7 10" id="KW-0472">Membrane</keyword>
<dbReference type="EMBL" id="PEDP01000431">
    <property type="protein sequence ID" value="POS86017.1"/>
    <property type="molecule type" value="Genomic_DNA"/>
</dbReference>
<keyword evidence="2" id="KW-0813">Transport</keyword>
<evidence type="ECO:0000256" key="8">
    <source>
        <dbReference type="ARBA" id="ARBA00046280"/>
    </source>
</evidence>
<evidence type="ECO:0000256" key="5">
    <source>
        <dbReference type="ARBA" id="ARBA00022989"/>
    </source>
</evidence>
<evidence type="ECO:0000256" key="1">
    <source>
        <dbReference type="ARBA" id="ARBA00004394"/>
    </source>
</evidence>
<comment type="caution">
    <text evidence="12">The sequence shown here is derived from an EMBL/GenBank/DDBJ whole genome shotgun (WGS) entry which is preliminary data.</text>
</comment>
<evidence type="ECO:0000256" key="6">
    <source>
        <dbReference type="ARBA" id="ARBA00023034"/>
    </source>
</evidence>
<gene>
    <name evidence="12" type="ORF">EPUL_001595</name>
</gene>
<evidence type="ECO:0000259" key="11">
    <source>
        <dbReference type="PROSITE" id="PS50192"/>
    </source>
</evidence>